<keyword evidence="11 15" id="KW-0862">Zinc</keyword>
<evidence type="ECO:0000256" key="12">
    <source>
        <dbReference type="ARBA" id="ARBA00023049"/>
    </source>
</evidence>
<evidence type="ECO:0000313" key="18">
    <source>
        <dbReference type="EMBL" id="KAF6234343.1"/>
    </source>
</evidence>
<dbReference type="FunFam" id="3.30.540.30:FF:000001">
    <property type="entry name" value="Dipeptidyl peptidase 3"/>
    <property type="match status" value="1"/>
</dbReference>
<dbReference type="Proteomes" id="UP000578531">
    <property type="component" value="Unassembled WGS sequence"/>
</dbReference>
<evidence type="ECO:0000256" key="5">
    <source>
        <dbReference type="ARBA" id="ARBA00014713"/>
    </source>
</evidence>
<dbReference type="InterPro" id="IPR005317">
    <property type="entry name" value="Dipeptidyl-peptase3"/>
</dbReference>
<dbReference type="Gene3D" id="3.30.540.30">
    <property type="match status" value="3"/>
</dbReference>
<dbReference type="GO" id="GO:0004177">
    <property type="term" value="F:aminopeptidase activity"/>
    <property type="evidence" value="ECO:0007669"/>
    <property type="project" value="UniProtKB-KW"/>
</dbReference>
<keyword evidence="6 15" id="KW-0031">Aminopeptidase</keyword>
<dbReference type="PIRSF" id="PIRSF007828">
    <property type="entry name" value="Dipeptidyl-peptidase_III"/>
    <property type="match status" value="1"/>
</dbReference>
<evidence type="ECO:0000256" key="7">
    <source>
        <dbReference type="ARBA" id="ARBA00022490"/>
    </source>
</evidence>
<gene>
    <name evidence="18" type="ORF">HO173_007376</name>
</gene>
<keyword evidence="9 15" id="KW-0479">Metal-binding</keyword>
<evidence type="ECO:0000256" key="16">
    <source>
        <dbReference type="PIRSR" id="PIRSR007828-1"/>
    </source>
</evidence>
<keyword evidence="8 15" id="KW-0645">Protease</keyword>
<proteinExistence type="inferred from homology"/>
<evidence type="ECO:0000256" key="3">
    <source>
        <dbReference type="ARBA" id="ARBA00010200"/>
    </source>
</evidence>
<dbReference type="EMBL" id="JACCJC010000030">
    <property type="protein sequence ID" value="KAF6234343.1"/>
    <property type="molecule type" value="Genomic_DNA"/>
</dbReference>
<dbReference type="Pfam" id="PF03571">
    <property type="entry name" value="Peptidase_M49"/>
    <property type="match status" value="1"/>
</dbReference>
<feature type="active site" evidence="16">
    <location>
        <position position="445"/>
    </location>
</feature>
<evidence type="ECO:0000256" key="9">
    <source>
        <dbReference type="ARBA" id="ARBA00022723"/>
    </source>
</evidence>
<evidence type="ECO:0000256" key="11">
    <source>
        <dbReference type="ARBA" id="ARBA00022833"/>
    </source>
</evidence>
<feature type="binding site" evidence="17">
    <location>
        <position position="503"/>
    </location>
    <ligand>
        <name>Zn(2+)</name>
        <dbReference type="ChEBI" id="CHEBI:29105"/>
        <note>catalytic</note>
    </ligand>
</feature>
<keyword evidence="19" id="KW-1185">Reference proteome</keyword>
<dbReference type="EC" id="3.4.14.4" evidence="4 15"/>
<comment type="cofactor">
    <cofactor evidence="15 17">
        <name>Zn(2+)</name>
        <dbReference type="ChEBI" id="CHEBI:29105"/>
    </cofactor>
    <text evidence="15 17">Binds 1 zinc ion per subunit.</text>
</comment>
<dbReference type="GeneID" id="59289033"/>
<evidence type="ECO:0000256" key="6">
    <source>
        <dbReference type="ARBA" id="ARBA00022438"/>
    </source>
</evidence>
<evidence type="ECO:0000256" key="8">
    <source>
        <dbReference type="ARBA" id="ARBA00022670"/>
    </source>
</evidence>
<dbReference type="FunFam" id="3.30.540.30:FF:000002">
    <property type="entry name" value="Dipeptidyl peptidase 3"/>
    <property type="match status" value="1"/>
</dbReference>
<accession>A0A8H6FTE5</accession>
<keyword evidence="10 15" id="KW-0378">Hydrolase</keyword>
<evidence type="ECO:0000256" key="10">
    <source>
        <dbReference type="ARBA" id="ARBA00022801"/>
    </source>
</evidence>
<organism evidence="18 19">
    <name type="scientific">Letharia columbiana</name>
    <dbReference type="NCBI Taxonomy" id="112416"/>
    <lineage>
        <taxon>Eukaryota</taxon>
        <taxon>Fungi</taxon>
        <taxon>Dikarya</taxon>
        <taxon>Ascomycota</taxon>
        <taxon>Pezizomycotina</taxon>
        <taxon>Lecanoromycetes</taxon>
        <taxon>OSLEUM clade</taxon>
        <taxon>Lecanoromycetidae</taxon>
        <taxon>Lecanorales</taxon>
        <taxon>Lecanorineae</taxon>
        <taxon>Parmeliaceae</taxon>
        <taxon>Letharia</taxon>
    </lineage>
</organism>
<feature type="binding site" evidence="17">
    <location>
        <position position="444"/>
    </location>
    <ligand>
        <name>Zn(2+)</name>
        <dbReference type="ChEBI" id="CHEBI:29105"/>
        <note>catalytic</note>
    </ligand>
</feature>
<dbReference type="RefSeq" id="XP_037163740.1">
    <property type="nucleotide sequence ID" value="XM_037309280.1"/>
</dbReference>
<comment type="catalytic activity">
    <reaction evidence="1 15">
        <text>Release of an N-terminal dipeptide from a peptide comprising four or more residues, with broad specificity. Also acts on dipeptidyl 2-naphthylamides.</text>
        <dbReference type="EC" id="3.4.14.4"/>
    </reaction>
</comment>
<evidence type="ECO:0000256" key="4">
    <source>
        <dbReference type="ARBA" id="ARBA00012063"/>
    </source>
</evidence>
<sequence>MDVSQYLADSPPTVVPLVIKPHFEALTNKQKLYAHHISKAAFFGTRIILRQVSPESEPIYNLIIALHRHCHGDWASLAKDAGVGNDELQHVLQYFTQFLGNLGNYKGFGDVKFIPRCSSQTIAALAAKASVAEKFHEQCKSAIYADGGKPALMHFGFPGQGNMSTYYPESPNITREEIEKVGELLGAKGILPENTRVRKTKAGDYEVLIASALSKPPPEGSDVGEVTTWELSSPLEGKKVSLVFGDHQEEMAKIALHMKKAGLHAANDTQKTMMIAYAKSFGTGSLKAFKVSQKLWVKDKSPEVESNIGFIETYRDPAGVRGEWEGMVAMVNKERTRAFQNLVEAAPAAIPKLPWSKDFEKDEFSAPDFTSLEVLSFASSGVPAGINIPNYDDIRQQIGFKNVSLGNVLGAKAPNEPIPFIRPEDLELYQENRDAAFEVQVGIHELLGHGTGKLLQETSPGVFNFDHKDRPVSPITKKQISTYYGPSQTYSTVFGPTASSYEECRAECVAMALSCDFSLLKIFGFGDGEIDMSGKAGDVLYASYLSMARAGVVALEFWDPKSKKWGQIHMQARYSILKTFLGAGDSFCRLDSKKDDLSDLTIHLDRNKILTHGRPAVEAYLQQLHIFKSTADVKAGRELYERMTSVEGNFWAEKVRGQVLKKKTPRKVFVMANTVEVAGGKVELKEYESSIEGMIRSWAEREV</sequence>
<comment type="caution">
    <text evidence="18">The sequence shown here is derived from an EMBL/GenBank/DDBJ whole genome shotgun (WGS) entry which is preliminary data.</text>
</comment>
<dbReference type="GO" id="GO:0008239">
    <property type="term" value="F:dipeptidyl-peptidase activity"/>
    <property type="evidence" value="ECO:0007669"/>
    <property type="project" value="UniProtKB-UniRule"/>
</dbReference>
<evidence type="ECO:0000256" key="14">
    <source>
        <dbReference type="ARBA" id="ARBA00032119"/>
    </source>
</evidence>
<evidence type="ECO:0000313" key="19">
    <source>
        <dbReference type="Proteomes" id="UP000578531"/>
    </source>
</evidence>
<dbReference type="GO" id="GO:0008235">
    <property type="term" value="F:metalloexopeptidase activity"/>
    <property type="evidence" value="ECO:0007669"/>
    <property type="project" value="InterPro"/>
</dbReference>
<dbReference type="PANTHER" id="PTHR23422:SF11">
    <property type="entry name" value="DIPEPTIDYL PEPTIDASE 3"/>
    <property type="match status" value="1"/>
</dbReference>
<evidence type="ECO:0000256" key="13">
    <source>
        <dbReference type="ARBA" id="ARBA00031288"/>
    </source>
</evidence>
<comment type="similarity">
    <text evidence="3 15">Belongs to the peptidase M49 family.</text>
</comment>
<dbReference type="InterPro" id="IPR039461">
    <property type="entry name" value="Peptidase_M49"/>
</dbReference>
<reference evidence="18 19" key="1">
    <citation type="journal article" date="2020" name="Genomics">
        <title>Complete, high-quality genomes from long-read metagenomic sequencing of two wolf lichen thalli reveals enigmatic genome architecture.</title>
        <authorList>
            <person name="McKenzie S.K."/>
            <person name="Walston R.F."/>
            <person name="Allen J.L."/>
        </authorList>
    </citation>
    <scope>NUCLEOTIDE SEQUENCE [LARGE SCALE GENOMIC DNA]</scope>
    <source>
        <strain evidence="18">WasteWater2</strain>
    </source>
</reference>
<protein>
    <recommendedName>
        <fullName evidence="5 15">Dipeptidyl peptidase 3</fullName>
        <ecNumber evidence="4 15">3.4.14.4</ecNumber>
    </recommendedName>
    <alternativeName>
        <fullName evidence="13 15">Dipeptidyl aminopeptidase III</fullName>
    </alternativeName>
    <alternativeName>
        <fullName evidence="14 15">Dipeptidyl peptidase III</fullName>
    </alternativeName>
</protein>
<keyword evidence="7 15" id="KW-0963">Cytoplasm</keyword>
<evidence type="ECO:0000256" key="2">
    <source>
        <dbReference type="ARBA" id="ARBA00004496"/>
    </source>
</evidence>
<name>A0A8H6FTE5_9LECA</name>
<dbReference type="GO" id="GO:0046872">
    <property type="term" value="F:metal ion binding"/>
    <property type="evidence" value="ECO:0007669"/>
    <property type="project" value="UniProtKB-KW"/>
</dbReference>
<dbReference type="OrthoDB" id="4694525at2759"/>
<comment type="subcellular location">
    <subcellularLocation>
        <location evidence="2">Cytoplasm</location>
    </subcellularLocation>
</comment>
<dbReference type="AlphaFoldDB" id="A0A8H6FTE5"/>
<evidence type="ECO:0000256" key="17">
    <source>
        <dbReference type="PIRSR" id="PIRSR007828-2"/>
    </source>
</evidence>
<dbReference type="GO" id="GO:0006508">
    <property type="term" value="P:proteolysis"/>
    <property type="evidence" value="ECO:0007669"/>
    <property type="project" value="UniProtKB-KW"/>
</dbReference>
<dbReference type="PANTHER" id="PTHR23422">
    <property type="entry name" value="DIPEPTIDYL PEPTIDASE III-RELATED"/>
    <property type="match status" value="1"/>
</dbReference>
<evidence type="ECO:0000256" key="1">
    <source>
        <dbReference type="ARBA" id="ARBA00001336"/>
    </source>
</evidence>
<keyword evidence="12 15" id="KW-0482">Metalloprotease</keyword>
<feature type="binding site" evidence="17">
    <location>
        <position position="449"/>
    </location>
    <ligand>
        <name>Zn(2+)</name>
        <dbReference type="ChEBI" id="CHEBI:29105"/>
        <note>catalytic</note>
    </ligand>
</feature>
<evidence type="ECO:0000256" key="15">
    <source>
        <dbReference type="PIRNR" id="PIRNR007828"/>
    </source>
</evidence>
<dbReference type="GO" id="GO:0005737">
    <property type="term" value="C:cytoplasm"/>
    <property type="evidence" value="ECO:0007669"/>
    <property type="project" value="UniProtKB-SubCell"/>
</dbReference>